<protein>
    <submittedName>
        <fullName evidence="2">Baseplate hub subunit/tail lysozyme</fullName>
    </submittedName>
</protein>
<organism evidence="2 3">
    <name type="scientific">Acidovorax phage ACP17</name>
    <dbReference type="NCBI Taxonomy" id="2010329"/>
    <lineage>
        <taxon>Viruses</taxon>
        <taxon>Duplodnaviria</taxon>
        <taxon>Heunggongvirae</taxon>
        <taxon>Uroviricota</taxon>
        <taxon>Caudoviricetes</taxon>
        <taxon>Busanvirus</taxon>
        <taxon>Busanvirus ACP17</taxon>
    </lineage>
</organism>
<dbReference type="InterPro" id="IPR009590">
    <property type="entry name" value="Gp5_OB_N"/>
</dbReference>
<dbReference type="Proteomes" id="UP000224101">
    <property type="component" value="Segment"/>
</dbReference>
<feature type="domain" description="Protein Gp5 N-terminal OB-fold" evidence="1">
    <location>
        <begin position="47"/>
        <end position="147"/>
    </location>
</feature>
<dbReference type="OrthoDB" id="2186at10239"/>
<reference evidence="2 3" key="1">
    <citation type="submission" date="2017-08" db="EMBL/GenBank/DDBJ databases">
        <title>Characterization and complete genome sequence of novel bacteriophage infecting the causal agent of bacterial fruit blotch, Acidovorax citrulli.</title>
        <authorList>
            <person name="Midani A.R."/>
            <person name="Park S.-H."/>
            <person name="Choi T.-J."/>
        </authorList>
    </citation>
    <scope>NUCLEOTIDE SEQUENCE [LARGE SCALE GENOMIC DNA]</scope>
</reference>
<evidence type="ECO:0000259" key="1">
    <source>
        <dbReference type="Pfam" id="PF06714"/>
    </source>
</evidence>
<evidence type="ECO:0000313" key="2">
    <source>
        <dbReference type="EMBL" id="ASS33917.1"/>
    </source>
</evidence>
<dbReference type="RefSeq" id="YP_009609649.1">
    <property type="nucleotide sequence ID" value="NC_041997.1"/>
</dbReference>
<dbReference type="Pfam" id="PF06714">
    <property type="entry name" value="Gp5_OB"/>
    <property type="match status" value="1"/>
</dbReference>
<sequence length="306" mass="32988">MEKQSGALGYPDLAWWWGVVEDRMDPKKRGRVKVRIYGYYSGNPGKMPVDALPWALVLQGITSAAASGVGSSPTGIVEGTTVWGVFLDGANAQSPMVIGTIAGAPTGQGFDGGFKDPNGKYPRSPGENDVNRLARNEQIGDTVIQKKRDGVATASVAFGGTWTEPATKYAAKYPYNHVRESESGHVFEVDDTEGKERISQWHRKGTFVEIDPEGTQVEKVVKDNYRIVLGNDYVKVSGNVKVFIEGNSSVLVNGNADIEVNGNCKETIHGNYTLKVDGNMETTVGGVASEKAGVHIKKNAPRIDLN</sequence>
<dbReference type="SUPFAM" id="SSF69255">
    <property type="entry name" value="gp5 N-terminal domain-like"/>
    <property type="match status" value="1"/>
</dbReference>
<dbReference type="SUPFAM" id="SSF69349">
    <property type="entry name" value="Phage fibre proteins"/>
    <property type="match status" value="1"/>
</dbReference>
<dbReference type="EMBL" id="KY979132">
    <property type="protein sequence ID" value="ASS33917.1"/>
    <property type="molecule type" value="Genomic_DNA"/>
</dbReference>
<name>A0A223AIX6_9CAUD</name>
<dbReference type="Gene3D" id="2.40.50.260">
    <property type="entry name" value="Nucleic acid-binding protein domain"/>
    <property type="match status" value="1"/>
</dbReference>
<proteinExistence type="predicted"/>
<dbReference type="KEGG" id="vg:40085734"/>
<accession>A0A223AIX6</accession>
<keyword evidence="3" id="KW-1185">Reference proteome</keyword>
<dbReference type="GeneID" id="40085734"/>
<evidence type="ECO:0000313" key="3">
    <source>
        <dbReference type="Proteomes" id="UP000224101"/>
    </source>
</evidence>